<dbReference type="EMBL" id="ML769688">
    <property type="protein sequence ID" value="KAE9389625.1"/>
    <property type="molecule type" value="Genomic_DNA"/>
</dbReference>
<dbReference type="Proteomes" id="UP000799118">
    <property type="component" value="Unassembled WGS sequence"/>
</dbReference>
<proteinExistence type="predicted"/>
<dbReference type="AlphaFoldDB" id="A0A6A4GX74"/>
<sequence length="210" mass="24349">MTVLITTEDVSVVPFQMQERFKIVGWSMKLFEALGLRYGGICLVKTDDVRAFHASYRNAQEQVKKIAQEEDERVRKTWAKHNLLPYLDIAFDLIECKDLLHPTSEDLSRNRVMKWTASADELPKCVQTKKDQMEAKRQWPNMRQRLTISAEVSFETRGLSMYEFFEREQSTDQSSEDPSSTQSTDIPMLETSPNVFMLEATCISTICNFQ</sequence>
<accession>A0A6A4GX74</accession>
<name>A0A6A4GX74_9AGAR</name>
<feature type="compositionally biased region" description="Polar residues" evidence="1">
    <location>
        <begin position="171"/>
        <end position="185"/>
    </location>
</feature>
<organism evidence="2 3">
    <name type="scientific">Gymnopus androsaceus JB14</name>
    <dbReference type="NCBI Taxonomy" id="1447944"/>
    <lineage>
        <taxon>Eukaryota</taxon>
        <taxon>Fungi</taxon>
        <taxon>Dikarya</taxon>
        <taxon>Basidiomycota</taxon>
        <taxon>Agaricomycotina</taxon>
        <taxon>Agaricomycetes</taxon>
        <taxon>Agaricomycetidae</taxon>
        <taxon>Agaricales</taxon>
        <taxon>Marasmiineae</taxon>
        <taxon>Omphalotaceae</taxon>
        <taxon>Gymnopus</taxon>
    </lineage>
</organism>
<gene>
    <name evidence="2" type="ORF">BT96DRAFT_392922</name>
</gene>
<protein>
    <submittedName>
        <fullName evidence="2">Uncharacterized protein</fullName>
    </submittedName>
</protein>
<feature type="region of interest" description="Disordered" evidence="1">
    <location>
        <begin position="167"/>
        <end position="189"/>
    </location>
</feature>
<evidence type="ECO:0000256" key="1">
    <source>
        <dbReference type="SAM" id="MobiDB-lite"/>
    </source>
</evidence>
<keyword evidence="3" id="KW-1185">Reference proteome</keyword>
<reference evidence="2" key="1">
    <citation type="journal article" date="2019" name="Environ. Microbiol.">
        <title>Fungal ecological strategies reflected in gene transcription - a case study of two litter decomposers.</title>
        <authorList>
            <person name="Barbi F."/>
            <person name="Kohler A."/>
            <person name="Barry K."/>
            <person name="Baskaran P."/>
            <person name="Daum C."/>
            <person name="Fauchery L."/>
            <person name="Ihrmark K."/>
            <person name="Kuo A."/>
            <person name="LaButti K."/>
            <person name="Lipzen A."/>
            <person name="Morin E."/>
            <person name="Grigoriev I.V."/>
            <person name="Henrissat B."/>
            <person name="Lindahl B."/>
            <person name="Martin F."/>
        </authorList>
    </citation>
    <scope>NUCLEOTIDE SEQUENCE</scope>
    <source>
        <strain evidence="2">JB14</strain>
    </source>
</reference>
<evidence type="ECO:0000313" key="2">
    <source>
        <dbReference type="EMBL" id="KAE9389625.1"/>
    </source>
</evidence>
<evidence type="ECO:0000313" key="3">
    <source>
        <dbReference type="Proteomes" id="UP000799118"/>
    </source>
</evidence>